<dbReference type="Gene3D" id="3.20.20.240">
    <property type="entry name" value="Methylmalonyl-CoA mutase"/>
    <property type="match status" value="1"/>
</dbReference>
<sequence>MINTAVYHNGGANAVQEIAYGLSAAVNIYWKEQKQGLSIAAVSEK</sequence>
<organism evidence="1 2">
    <name type="scientific">Peribacillus frigoritolerans</name>
    <dbReference type="NCBI Taxonomy" id="450367"/>
    <lineage>
        <taxon>Bacteria</taxon>
        <taxon>Bacillati</taxon>
        <taxon>Bacillota</taxon>
        <taxon>Bacilli</taxon>
        <taxon>Bacillales</taxon>
        <taxon>Bacillaceae</taxon>
        <taxon>Peribacillus</taxon>
    </lineage>
</organism>
<comment type="caution">
    <text evidence="1">The sequence shown here is derived from an EMBL/GenBank/DDBJ whole genome shotgun (WGS) entry which is preliminary data.</text>
</comment>
<protein>
    <submittedName>
        <fullName evidence="1">Uncharacterized protein</fullName>
    </submittedName>
</protein>
<evidence type="ECO:0000313" key="2">
    <source>
        <dbReference type="Proteomes" id="UP000680045"/>
    </source>
</evidence>
<dbReference type="GO" id="GO:0031419">
    <property type="term" value="F:cobalamin binding"/>
    <property type="evidence" value="ECO:0007669"/>
    <property type="project" value="InterPro"/>
</dbReference>
<name>A0A941J2H3_9BACI</name>
<proteinExistence type="predicted"/>
<gene>
    <name evidence="1" type="ORF">KEH51_09570</name>
</gene>
<dbReference type="SUPFAM" id="SSF51703">
    <property type="entry name" value="Cobalamin (vitamin B12)-dependent enzymes"/>
    <property type="match status" value="1"/>
</dbReference>
<evidence type="ECO:0000313" key="1">
    <source>
        <dbReference type="EMBL" id="MBR8644643.1"/>
    </source>
</evidence>
<reference evidence="1" key="1">
    <citation type="submission" date="2021-04" db="EMBL/GenBank/DDBJ databases">
        <title>Whole genome sequencing of Enterococci isolates from hospitalized patients.</title>
        <authorList>
            <person name="Ogoti B.M."/>
            <person name="Onyambu F.G."/>
        </authorList>
    </citation>
    <scope>NUCLEOTIDE SEQUENCE</scope>
    <source>
        <strain evidence="1">242</strain>
    </source>
</reference>
<dbReference type="AlphaFoldDB" id="A0A941J2H3"/>
<dbReference type="GO" id="GO:0016866">
    <property type="term" value="F:intramolecular transferase activity"/>
    <property type="evidence" value="ECO:0007669"/>
    <property type="project" value="InterPro"/>
</dbReference>
<dbReference type="InterPro" id="IPR016176">
    <property type="entry name" value="Cbl-dep_enz_cat"/>
</dbReference>
<dbReference type="EMBL" id="JAGTPW010000013">
    <property type="protein sequence ID" value="MBR8644643.1"/>
    <property type="molecule type" value="Genomic_DNA"/>
</dbReference>
<dbReference type="Proteomes" id="UP000680045">
    <property type="component" value="Unassembled WGS sequence"/>
</dbReference>
<accession>A0A941J2H3</accession>